<dbReference type="KEGG" id="bgh:BDBG_17516"/>
<dbReference type="RefSeq" id="XP_031579826.1">
    <property type="nucleotide sequence ID" value="XM_031725212.1"/>
</dbReference>
<dbReference type="AlphaFoldDB" id="A0A179UU67"/>
<keyword evidence="2" id="KW-1185">Reference proteome</keyword>
<dbReference type="Proteomes" id="UP000002038">
    <property type="component" value="Unassembled WGS sequence"/>
</dbReference>
<evidence type="ECO:0000313" key="1">
    <source>
        <dbReference type="EMBL" id="OAT11400.1"/>
    </source>
</evidence>
<gene>
    <name evidence="1" type="ORF">BDBG_17516</name>
</gene>
<reference evidence="2" key="1">
    <citation type="journal article" date="2015" name="PLoS Genet.">
        <title>The dynamic genome and transcriptome of the human fungal pathogen Blastomyces and close relative Emmonsia.</title>
        <authorList>
            <person name="Munoz J.F."/>
            <person name="Gauthier G.M."/>
            <person name="Desjardins C.A."/>
            <person name="Gallo J.E."/>
            <person name="Holder J."/>
            <person name="Sullivan T.D."/>
            <person name="Marty A.J."/>
            <person name="Carmen J.C."/>
            <person name="Chen Z."/>
            <person name="Ding L."/>
            <person name="Gujja S."/>
            <person name="Magrini V."/>
            <person name="Misas E."/>
            <person name="Mitreva M."/>
            <person name="Priest M."/>
            <person name="Saif S."/>
            <person name="Whiston E.A."/>
            <person name="Young S."/>
            <person name="Zeng Q."/>
            <person name="Goldman W.E."/>
            <person name="Mardis E.R."/>
            <person name="Taylor J.W."/>
            <person name="McEwen J.G."/>
            <person name="Clay O.K."/>
            <person name="Klein B.S."/>
            <person name="Cuomo C.A."/>
        </authorList>
    </citation>
    <scope>NUCLEOTIDE SEQUENCE [LARGE SCALE GENOMIC DNA]</scope>
    <source>
        <strain evidence="2">SLH14081</strain>
    </source>
</reference>
<sequence>MVGSLLEKYDAGGSGSIIAEELPRLSKVAVGSLNSCWVKILGLLSNSERNIQSVVMVSCDDKLEGYEHEIEI</sequence>
<protein>
    <submittedName>
        <fullName evidence="1">Uncharacterized protein</fullName>
    </submittedName>
</protein>
<proteinExistence type="predicted"/>
<name>A0A179UU67_BLAGS</name>
<dbReference type="EMBL" id="GG657463">
    <property type="protein sequence ID" value="OAT11400.1"/>
    <property type="molecule type" value="Genomic_DNA"/>
</dbReference>
<accession>A0A179UU67</accession>
<organism evidence="1 2">
    <name type="scientific">Blastomyces gilchristii (strain SLH14081)</name>
    <name type="common">Blastomyces dermatitidis</name>
    <dbReference type="NCBI Taxonomy" id="559298"/>
    <lineage>
        <taxon>Eukaryota</taxon>
        <taxon>Fungi</taxon>
        <taxon>Dikarya</taxon>
        <taxon>Ascomycota</taxon>
        <taxon>Pezizomycotina</taxon>
        <taxon>Eurotiomycetes</taxon>
        <taxon>Eurotiomycetidae</taxon>
        <taxon>Onygenales</taxon>
        <taxon>Ajellomycetaceae</taxon>
        <taxon>Blastomyces</taxon>
    </lineage>
</organism>
<dbReference type="GeneID" id="42529189"/>
<dbReference type="VEuPathDB" id="FungiDB:BDBG_17516"/>
<evidence type="ECO:0000313" key="2">
    <source>
        <dbReference type="Proteomes" id="UP000002038"/>
    </source>
</evidence>